<gene>
    <name evidence="2" type="ORF">GCM10010339_55560</name>
</gene>
<dbReference type="AlphaFoldDB" id="A0A918YLE2"/>
<sequence length="54" mass="5825">MPHSLRVRNLSSALFGGTPEGDRNSVKRGEKPLLRESAAGANPHLHVQVIHSQA</sequence>
<dbReference type="Proteomes" id="UP000655443">
    <property type="component" value="Unassembled WGS sequence"/>
</dbReference>
<organism evidence="2 3">
    <name type="scientific">Streptomyces alanosinicus</name>
    <dbReference type="NCBI Taxonomy" id="68171"/>
    <lineage>
        <taxon>Bacteria</taxon>
        <taxon>Bacillati</taxon>
        <taxon>Actinomycetota</taxon>
        <taxon>Actinomycetes</taxon>
        <taxon>Kitasatosporales</taxon>
        <taxon>Streptomycetaceae</taxon>
        <taxon>Streptomyces</taxon>
    </lineage>
</organism>
<comment type="caution">
    <text evidence="2">The sequence shown here is derived from an EMBL/GenBank/DDBJ whole genome shotgun (WGS) entry which is preliminary data.</text>
</comment>
<proteinExistence type="predicted"/>
<reference evidence="2" key="2">
    <citation type="submission" date="2020-09" db="EMBL/GenBank/DDBJ databases">
        <authorList>
            <person name="Sun Q."/>
            <person name="Ohkuma M."/>
        </authorList>
    </citation>
    <scope>NUCLEOTIDE SEQUENCE</scope>
    <source>
        <strain evidence="2">JCM 4714</strain>
    </source>
</reference>
<accession>A0A918YLE2</accession>
<evidence type="ECO:0000313" key="3">
    <source>
        <dbReference type="Proteomes" id="UP000655443"/>
    </source>
</evidence>
<protein>
    <submittedName>
        <fullName evidence="2">Uncharacterized protein</fullName>
    </submittedName>
</protein>
<feature type="compositionally biased region" description="Basic and acidic residues" evidence="1">
    <location>
        <begin position="20"/>
        <end position="29"/>
    </location>
</feature>
<name>A0A918YLE2_9ACTN</name>
<reference evidence="2" key="1">
    <citation type="journal article" date="2014" name="Int. J. Syst. Evol. Microbiol.">
        <title>Complete genome sequence of Corynebacterium casei LMG S-19264T (=DSM 44701T), isolated from a smear-ripened cheese.</title>
        <authorList>
            <consortium name="US DOE Joint Genome Institute (JGI-PGF)"/>
            <person name="Walter F."/>
            <person name="Albersmeier A."/>
            <person name="Kalinowski J."/>
            <person name="Ruckert C."/>
        </authorList>
    </citation>
    <scope>NUCLEOTIDE SEQUENCE</scope>
    <source>
        <strain evidence="2">JCM 4714</strain>
    </source>
</reference>
<keyword evidence="3" id="KW-1185">Reference proteome</keyword>
<dbReference type="EMBL" id="BMVG01000016">
    <property type="protein sequence ID" value="GHE08182.1"/>
    <property type="molecule type" value="Genomic_DNA"/>
</dbReference>
<evidence type="ECO:0000313" key="2">
    <source>
        <dbReference type="EMBL" id="GHE08182.1"/>
    </source>
</evidence>
<feature type="region of interest" description="Disordered" evidence="1">
    <location>
        <begin position="1"/>
        <end position="29"/>
    </location>
</feature>
<evidence type="ECO:0000256" key="1">
    <source>
        <dbReference type="SAM" id="MobiDB-lite"/>
    </source>
</evidence>